<gene>
    <name evidence="3" type="ORF">X474_25480</name>
</gene>
<keyword evidence="4" id="KW-1185">Reference proteome</keyword>
<keyword evidence="1" id="KW-0472">Membrane</keyword>
<dbReference type="EMBL" id="AZAC01000067">
    <property type="protein sequence ID" value="KIX11216.1"/>
    <property type="molecule type" value="Genomic_DNA"/>
</dbReference>
<feature type="transmembrane region" description="Helical" evidence="1">
    <location>
        <begin position="21"/>
        <end position="40"/>
    </location>
</feature>
<keyword evidence="1" id="KW-1133">Transmembrane helix</keyword>
<dbReference type="OrthoDB" id="5382214at2"/>
<evidence type="ECO:0000313" key="4">
    <source>
        <dbReference type="Proteomes" id="UP000032233"/>
    </source>
</evidence>
<dbReference type="InParanoid" id="A0A0D2J684"/>
<evidence type="ECO:0000313" key="3">
    <source>
        <dbReference type="EMBL" id="KIX11216.1"/>
    </source>
</evidence>
<dbReference type="Pfam" id="PF14326">
    <property type="entry name" value="DUF4384"/>
    <property type="match status" value="1"/>
</dbReference>
<dbReference type="STRING" id="1429043.X474_25480"/>
<sequence length="688" mass="75896">MGFEAETKLKYLHKVLAKTGLMIFVLSMIIVFANPAFPAAPLDQALDQLAADLVEGLPLHKVERVAVLDPRGPGDDVSEFGVFLVEEMNRRLTLLKAGQRMLESKPEKDSGYFTVKAPNPDGKSSLSLSKIKVFKSVVERRRLYDLIQQKRIELKDVFDPETMAPVGKMVGVDGLVFLTVRDLGPELLVSARLVSAVEGAILTGGKALIEKDDPIKVMLTRQPGADVLVMVDPPREGVSIWLAGKEKSLKKESVTFKDTPQGIQTLIVKAPCFETCKLSFYLTCNRSFNIKLEPKRTVLQVSVNPADAKVLVDGGKAIPLDAQGTGSITLPAGVHALTASAKGYPAFSRTFELGRLALTLPIDLEKTKQKVCIAVYPGQAEAFWDGERVALDADGRFTALVHQGPHTLRARAKNHIPQTMPVKVDRDLNLNLSLAAKKHPFEVRFTPPEAVVELDGRVLPVSSPQVAFARITAGAHTLQVRAPGYDEFKKDIEIPNIARQEVKLAKRPLRLEFAAIYEQQGRIRNLVQGARLYSNGNYAVAVKALENAYVYVFQIDGLGKVSQLFPDPLFKEHENPVQPGAWHWMPPKSHWAYLDDAKGMERIYFLASRRPSPELENLQSSLLLAKDELMLASLGKDLVEQVSMRGRAGVRPAGKIKVTPKGKVFEAAGRVIESCGAEWVYVLEFEHK</sequence>
<dbReference type="AlphaFoldDB" id="A0A0D2J684"/>
<keyword evidence="1" id="KW-0812">Transmembrane</keyword>
<feature type="domain" description="DUF4384" evidence="2">
    <location>
        <begin position="540"/>
        <end position="611"/>
    </location>
</feature>
<name>A0A0D2J684_9BACT</name>
<dbReference type="Gene3D" id="3.40.50.10610">
    <property type="entry name" value="ABC-type transport auxiliary lipoprotein component"/>
    <property type="match status" value="1"/>
</dbReference>
<organism evidence="3 4">
    <name type="scientific">Dethiosulfatarculus sandiegensis</name>
    <dbReference type="NCBI Taxonomy" id="1429043"/>
    <lineage>
        <taxon>Bacteria</taxon>
        <taxon>Pseudomonadati</taxon>
        <taxon>Thermodesulfobacteriota</taxon>
        <taxon>Desulfarculia</taxon>
        <taxon>Desulfarculales</taxon>
        <taxon>Desulfarculaceae</taxon>
        <taxon>Dethiosulfatarculus</taxon>
    </lineage>
</organism>
<comment type="caution">
    <text evidence="3">The sequence shown here is derived from an EMBL/GenBank/DDBJ whole genome shotgun (WGS) entry which is preliminary data.</text>
</comment>
<accession>A0A0D2J684</accession>
<reference evidence="3 4" key="1">
    <citation type="submission" date="2013-11" db="EMBL/GenBank/DDBJ databases">
        <title>Metagenomic analysis of a methanogenic consortium involved in long chain n-alkane degradation.</title>
        <authorList>
            <person name="Davidova I.A."/>
            <person name="Callaghan A.V."/>
            <person name="Wawrik B."/>
            <person name="Pruitt S."/>
            <person name="Marks C."/>
            <person name="Duncan K.E."/>
            <person name="Suflita J.M."/>
        </authorList>
    </citation>
    <scope>NUCLEOTIDE SEQUENCE [LARGE SCALE GENOMIC DNA]</scope>
    <source>
        <strain evidence="3 4">SPR</strain>
    </source>
</reference>
<dbReference type="InterPro" id="IPR025493">
    <property type="entry name" value="DUF4384"/>
</dbReference>
<dbReference type="Proteomes" id="UP000032233">
    <property type="component" value="Unassembled WGS sequence"/>
</dbReference>
<dbReference type="RefSeq" id="WP_044352319.1">
    <property type="nucleotide sequence ID" value="NZ_AZAC01000067.1"/>
</dbReference>
<dbReference type="PANTHER" id="PTHR36194">
    <property type="entry name" value="S-LAYER-LIKE PROTEIN"/>
    <property type="match status" value="1"/>
</dbReference>
<evidence type="ECO:0000259" key="2">
    <source>
        <dbReference type="Pfam" id="PF14326"/>
    </source>
</evidence>
<evidence type="ECO:0000256" key="1">
    <source>
        <dbReference type="SAM" id="Phobius"/>
    </source>
</evidence>
<protein>
    <recommendedName>
        <fullName evidence="2">DUF4384 domain-containing protein</fullName>
    </recommendedName>
</protein>
<proteinExistence type="predicted"/>
<dbReference type="PANTHER" id="PTHR36194:SF1">
    <property type="entry name" value="S-LAYER-LIKE PROTEIN"/>
    <property type="match status" value="1"/>
</dbReference>